<name>A0A6G3TTP9_9ACTN</name>
<evidence type="ECO:0000313" key="3">
    <source>
        <dbReference type="Proteomes" id="UP000475666"/>
    </source>
</evidence>
<gene>
    <name evidence="2" type="ORF">G3I66_43565</name>
</gene>
<organism evidence="2 3">
    <name type="scientific">Streptomyces rubrogriseus</name>
    <dbReference type="NCBI Taxonomy" id="194673"/>
    <lineage>
        <taxon>Bacteria</taxon>
        <taxon>Bacillati</taxon>
        <taxon>Actinomycetota</taxon>
        <taxon>Actinomycetes</taxon>
        <taxon>Kitasatosporales</taxon>
        <taxon>Streptomycetaceae</taxon>
        <taxon>Streptomyces</taxon>
        <taxon>Streptomyces violaceoruber group</taxon>
    </lineage>
</organism>
<feature type="region of interest" description="Disordered" evidence="1">
    <location>
        <begin position="33"/>
        <end position="116"/>
    </location>
</feature>
<sequence length="271" mass="27573">MGEVAAVVSAITAVAGLLLAVFGIPLVGNSSPIGRSVADSGRTSGAAPAASPSDAGSDAGPDAASASASASGSSKAPSSAAPSGSAPTGQPPAGGDEPRSSASVSASASSCSSSLPKGWRRVEVPALTVCFGRPGGWGEKPASELQSSWGSPDGGYDLTVKRDRTYGSTARAASAGQLAWYRDTSESSMADVGVTTHKTRQNGRDALWLEIDYHWEKQSAPRKRLEVFVAGKAGYVYQLLVDTEATSQRPAEQSRLFAAARRTLLIDVSTG</sequence>
<proteinExistence type="predicted"/>
<dbReference type="AlphaFoldDB" id="A0A6G3TTP9"/>
<evidence type="ECO:0000256" key="1">
    <source>
        <dbReference type="SAM" id="MobiDB-lite"/>
    </source>
</evidence>
<protein>
    <submittedName>
        <fullName evidence="2">Uncharacterized protein</fullName>
    </submittedName>
</protein>
<dbReference type="Proteomes" id="UP000475666">
    <property type="component" value="Unassembled WGS sequence"/>
</dbReference>
<reference evidence="2 3" key="1">
    <citation type="submission" date="2020-01" db="EMBL/GenBank/DDBJ databases">
        <title>Insect and environment-associated Actinomycetes.</title>
        <authorList>
            <person name="Currrie C."/>
            <person name="Chevrette M."/>
            <person name="Carlson C."/>
            <person name="Stubbendieck R."/>
            <person name="Wendt-Pienkowski E."/>
        </authorList>
    </citation>
    <scope>NUCLEOTIDE SEQUENCE [LARGE SCALE GENOMIC DNA]</scope>
    <source>
        <strain evidence="2 3">SID7739</strain>
    </source>
</reference>
<dbReference type="EMBL" id="JAAGMQ010001285">
    <property type="protein sequence ID" value="NEC39963.1"/>
    <property type="molecule type" value="Genomic_DNA"/>
</dbReference>
<feature type="compositionally biased region" description="Low complexity" evidence="1">
    <location>
        <begin position="44"/>
        <end position="114"/>
    </location>
</feature>
<comment type="caution">
    <text evidence="2">The sequence shown here is derived from an EMBL/GenBank/DDBJ whole genome shotgun (WGS) entry which is preliminary data.</text>
</comment>
<evidence type="ECO:0000313" key="2">
    <source>
        <dbReference type="EMBL" id="NEC39963.1"/>
    </source>
</evidence>
<accession>A0A6G3TTP9</accession>